<name>A0A2A5IPE2_BACPU</name>
<organism evidence="7 8">
    <name type="scientific">Bacillus pumilus</name>
    <name type="common">Bacillus mesentericus</name>
    <dbReference type="NCBI Taxonomy" id="1408"/>
    <lineage>
        <taxon>Bacteria</taxon>
        <taxon>Bacillati</taxon>
        <taxon>Bacillota</taxon>
        <taxon>Bacilli</taxon>
        <taxon>Bacillales</taxon>
        <taxon>Bacillaceae</taxon>
        <taxon>Bacillus</taxon>
    </lineage>
</organism>
<dbReference type="OrthoDB" id="9768187at2"/>
<evidence type="ECO:0000256" key="5">
    <source>
        <dbReference type="ARBA" id="ARBA00023136"/>
    </source>
</evidence>
<feature type="transmembrane region" description="Helical" evidence="6">
    <location>
        <begin position="150"/>
        <end position="168"/>
    </location>
</feature>
<dbReference type="InterPro" id="IPR001182">
    <property type="entry name" value="FtsW/RodA"/>
</dbReference>
<feature type="transmembrane region" description="Helical" evidence="6">
    <location>
        <begin position="333"/>
        <end position="353"/>
    </location>
</feature>
<evidence type="ECO:0000313" key="8">
    <source>
        <dbReference type="Proteomes" id="UP000228754"/>
    </source>
</evidence>
<evidence type="ECO:0000256" key="1">
    <source>
        <dbReference type="ARBA" id="ARBA00004141"/>
    </source>
</evidence>
<dbReference type="EMBL" id="NKHG01000113">
    <property type="protein sequence ID" value="PCK18837.1"/>
    <property type="molecule type" value="Genomic_DNA"/>
</dbReference>
<dbReference type="GO" id="GO:0032153">
    <property type="term" value="C:cell division site"/>
    <property type="evidence" value="ECO:0007669"/>
    <property type="project" value="TreeGrafter"/>
</dbReference>
<gene>
    <name evidence="7" type="ORF">CEY02_17550</name>
</gene>
<dbReference type="PANTHER" id="PTHR30474">
    <property type="entry name" value="CELL CYCLE PROTEIN"/>
    <property type="match status" value="1"/>
</dbReference>
<dbReference type="Proteomes" id="UP000228754">
    <property type="component" value="Unassembled WGS sequence"/>
</dbReference>
<evidence type="ECO:0000256" key="2">
    <source>
        <dbReference type="ARBA" id="ARBA00022692"/>
    </source>
</evidence>
<feature type="transmembrane region" description="Helical" evidence="6">
    <location>
        <begin position="71"/>
        <end position="89"/>
    </location>
</feature>
<feature type="transmembrane region" description="Helical" evidence="6">
    <location>
        <begin position="365"/>
        <end position="388"/>
    </location>
</feature>
<feature type="transmembrane region" description="Helical" evidence="6">
    <location>
        <begin position="198"/>
        <end position="217"/>
    </location>
</feature>
<comment type="caution">
    <text evidence="7">The sequence shown here is derived from an EMBL/GenBank/DDBJ whole genome shotgun (WGS) entry which is preliminary data.</text>
</comment>
<evidence type="ECO:0000256" key="4">
    <source>
        <dbReference type="ARBA" id="ARBA00022989"/>
    </source>
</evidence>
<comment type="subcellular location">
    <subcellularLocation>
        <location evidence="1">Membrane</location>
        <topology evidence="1">Multi-pass membrane protein</topology>
    </subcellularLocation>
</comment>
<accession>A0A2A5IPE2</accession>
<dbReference type="GO" id="GO:0015648">
    <property type="term" value="F:lipid-linked peptidoglycan transporter activity"/>
    <property type="evidence" value="ECO:0007669"/>
    <property type="project" value="TreeGrafter"/>
</dbReference>
<keyword evidence="3" id="KW-0133">Cell shape</keyword>
<feature type="transmembrane region" description="Helical" evidence="6">
    <location>
        <begin position="300"/>
        <end position="321"/>
    </location>
</feature>
<reference evidence="7 8" key="1">
    <citation type="submission" date="2017-06" db="EMBL/GenBank/DDBJ databases">
        <title>Draft Genome Sequence of Bacillus sp Strain 36R Isolated from saline sediment at Atanasia, Sonora, Mexico.</title>
        <authorList>
            <person name="Sanchez Diaz R."/>
            <person name="Quiroz Macias M.E."/>
            <person name="Ibarra Gamez J.C."/>
            <person name="Enciso Ibarra J."/>
            <person name="Gomez Gil B."/>
            <person name="Galaviz Silva L."/>
        </authorList>
    </citation>
    <scope>NUCLEOTIDE SEQUENCE [LARGE SCALE GENOMIC DNA]</scope>
    <source>
        <strain evidence="7 8">36R_ATNSAL</strain>
    </source>
</reference>
<protein>
    <submittedName>
        <fullName evidence="7">Rod shape-determining protein RodA</fullName>
    </submittedName>
</protein>
<keyword evidence="2 6" id="KW-0812">Transmembrane</keyword>
<evidence type="ECO:0000256" key="3">
    <source>
        <dbReference type="ARBA" id="ARBA00022960"/>
    </source>
</evidence>
<keyword evidence="4 6" id="KW-1133">Transmembrane helix</keyword>
<keyword evidence="5 6" id="KW-0472">Membrane</keyword>
<dbReference type="AlphaFoldDB" id="A0A2A5IPE2"/>
<evidence type="ECO:0000313" key="7">
    <source>
        <dbReference type="EMBL" id="PCK18837.1"/>
    </source>
</evidence>
<dbReference type="PANTHER" id="PTHR30474:SF1">
    <property type="entry name" value="PEPTIDOGLYCAN GLYCOSYLTRANSFERASE MRDB"/>
    <property type="match status" value="1"/>
</dbReference>
<dbReference type="Pfam" id="PF01098">
    <property type="entry name" value="FTSW_RODA_SPOVE"/>
    <property type="match status" value="1"/>
</dbReference>
<dbReference type="GO" id="GO:0051301">
    <property type="term" value="P:cell division"/>
    <property type="evidence" value="ECO:0007669"/>
    <property type="project" value="InterPro"/>
</dbReference>
<proteinExistence type="predicted"/>
<feature type="transmembrane region" description="Helical" evidence="6">
    <location>
        <begin position="174"/>
        <end position="191"/>
    </location>
</feature>
<feature type="transmembrane region" description="Helical" evidence="6">
    <location>
        <begin position="47"/>
        <end position="64"/>
    </location>
</feature>
<feature type="transmembrane region" description="Helical" evidence="6">
    <location>
        <begin position="12"/>
        <end position="35"/>
    </location>
</feature>
<sequence length="403" mass="44140">MNKQNTSPYYQGDLIFIFFAFFAISVIAIYAAGQFGQYGSNAWTRQIIYYMVGVICIVAINYFDLEQLEKLSLYIFIGGIMLLILLKIAPAQIAGHDFAPIKNGAKSWFVLPGIGTFQPSEFMKIGLIMMLASVIGKATPRGKRTLEDDIFLLLKIAGVSAVPVGLIFMQDAGTAVVCMFIVVVMVFLSGVNWKLISLIGSVVVLLVAAVLAVIILFPDFAQKIGIQQYQINRITAWLPDSSSSANQAQTQDASGSDKYQVDQAIMAIGAGQIFGNGIKNLKVYVPEAQTDMIFSIIGEAFGFVGCAFVVIMFFFLIYRLVVLIDRIHPYSRFASFFCVGYTALIVIHTFQNIGMNIGVMPVTGIPLLFISFGGSSILSVLIGFGIAYNASVQLTKYQSYLFK</sequence>
<evidence type="ECO:0000256" key="6">
    <source>
        <dbReference type="SAM" id="Phobius"/>
    </source>
</evidence>
<dbReference type="GO" id="GO:0008360">
    <property type="term" value="P:regulation of cell shape"/>
    <property type="evidence" value="ECO:0007669"/>
    <property type="project" value="UniProtKB-KW"/>
</dbReference>
<feature type="transmembrane region" description="Helical" evidence="6">
    <location>
        <begin position="122"/>
        <end position="138"/>
    </location>
</feature>
<dbReference type="GO" id="GO:0005886">
    <property type="term" value="C:plasma membrane"/>
    <property type="evidence" value="ECO:0007669"/>
    <property type="project" value="TreeGrafter"/>
</dbReference>